<dbReference type="EMBL" id="KQ965802">
    <property type="protein sequence ID" value="KXS11432.1"/>
    <property type="molecule type" value="Genomic_DNA"/>
</dbReference>
<evidence type="ECO:0000313" key="3">
    <source>
        <dbReference type="Proteomes" id="UP000070544"/>
    </source>
</evidence>
<protein>
    <recommendedName>
        <fullName evidence="1">F-box domain-containing protein</fullName>
    </recommendedName>
</protein>
<evidence type="ECO:0000313" key="2">
    <source>
        <dbReference type="EMBL" id="KXS11432.1"/>
    </source>
</evidence>
<evidence type="ECO:0000259" key="1">
    <source>
        <dbReference type="PROSITE" id="PS50181"/>
    </source>
</evidence>
<accession>A0A139A3Q9</accession>
<dbReference type="InterPro" id="IPR001810">
    <property type="entry name" value="F-box_dom"/>
</dbReference>
<keyword evidence="3" id="KW-1185">Reference proteome</keyword>
<dbReference type="Proteomes" id="UP000070544">
    <property type="component" value="Unassembled WGS sequence"/>
</dbReference>
<proteinExistence type="predicted"/>
<organism evidence="2 3">
    <name type="scientific">Gonapodya prolifera (strain JEL478)</name>
    <name type="common">Monoblepharis prolifera</name>
    <dbReference type="NCBI Taxonomy" id="1344416"/>
    <lineage>
        <taxon>Eukaryota</taxon>
        <taxon>Fungi</taxon>
        <taxon>Fungi incertae sedis</taxon>
        <taxon>Chytridiomycota</taxon>
        <taxon>Chytridiomycota incertae sedis</taxon>
        <taxon>Monoblepharidomycetes</taxon>
        <taxon>Monoblepharidales</taxon>
        <taxon>Gonapodyaceae</taxon>
        <taxon>Gonapodya</taxon>
    </lineage>
</organism>
<gene>
    <name evidence="2" type="ORF">M427DRAFT_158190</name>
</gene>
<feature type="domain" description="F-box" evidence="1">
    <location>
        <begin position="1"/>
        <end position="36"/>
    </location>
</feature>
<dbReference type="AlphaFoldDB" id="A0A139A3Q9"/>
<dbReference type="PROSITE" id="PS50181">
    <property type="entry name" value="FBOX"/>
    <property type="match status" value="1"/>
</dbReference>
<reference evidence="2 3" key="1">
    <citation type="journal article" date="2015" name="Genome Biol. Evol.">
        <title>Phylogenomic analyses indicate that early fungi evolved digesting cell walls of algal ancestors of land plants.</title>
        <authorList>
            <person name="Chang Y."/>
            <person name="Wang S."/>
            <person name="Sekimoto S."/>
            <person name="Aerts A.L."/>
            <person name="Choi C."/>
            <person name="Clum A."/>
            <person name="LaButti K.M."/>
            <person name="Lindquist E.A."/>
            <person name="Yee Ngan C."/>
            <person name="Ohm R.A."/>
            <person name="Salamov A.A."/>
            <person name="Grigoriev I.V."/>
            <person name="Spatafora J.W."/>
            <person name="Berbee M.L."/>
        </authorList>
    </citation>
    <scope>NUCLEOTIDE SEQUENCE [LARGE SCALE GENOMIC DNA]</scope>
    <source>
        <strain evidence="2 3">JEL478</strain>
    </source>
</reference>
<name>A0A139A3Q9_GONPJ</name>
<sequence length="369" mass="40817">MDSLPYELLYRVLAFLNHRQAFFTHIPLVCWRFRAIQVEILKASSVDVDISLDTNASTANMYGTWFRLTDLQTLLANDAPSGEGIVTPPALCKRVFQSCFVHQPDPWIETHITGFLNLCGSDSKTSLPGAMADVVKRALTACSPFGHHAIQRITFRTVVSISWAVDFGNTMGASSVDLPHWVDNADGTKRAWDRSDEEALSLLNASHVVLHRKNLSTLFLLPNARSIQFSPVQIMGPDISWSSDHGGPKVHPKLEILDLGSPFPMSASGIEELSRVIQKGRLPRLCRIDALYTAGGVAFDTENPTDPLVNRVNALRRLAAACQSVKVRFRCSSDHAFDYFQQQYGATCGESQIDSRMEVINLSQSTQAV</sequence>